<dbReference type="SMART" id="SM00267">
    <property type="entry name" value="GGDEF"/>
    <property type="match status" value="1"/>
</dbReference>
<keyword evidence="6" id="KW-0472">Membrane</keyword>
<organism evidence="9 10">
    <name type="scientific">Bordetella genomosp. 11</name>
    <dbReference type="NCBI Taxonomy" id="1416808"/>
    <lineage>
        <taxon>Bacteria</taxon>
        <taxon>Pseudomonadati</taxon>
        <taxon>Pseudomonadota</taxon>
        <taxon>Betaproteobacteria</taxon>
        <taxon>Burkholderiales</taxon>
        <taxon>Alcaligenaceae</taxon>
        <taxon>Bordetella</taxon>
    </lineage>
</organism>
<dbReference type="InterPro" id="IPR043128">
    <property type="entry name" value="Rev_trsase/Diguanyl_cyclase"/>
</dbReference>
<keyword evidence="3" id="KW-1003">Cell membrane</keyword>
<dbReference type="CDD" id="cd18773">
    <property type="entry name" value="PDC1_HK_sensor"/>
    <property type="match status" value="1"/>
</dbReference>
<evidence type="ECO:0000313" key="9">
    <source>
        <dbReference type="EMBL" id="OZI62053.1"/>
    </source>
</evidence>
<dbReference type="RefSeq" id="WP_094843438.1">
    <property type="nucleotide sequence ID" value="NZ_NEVS01000004.1"/>
</dbReference>
<protein>
    <recommendedName>
        <fullName evidence="2">diguanylate cyclase</fullName>
        <ecNumber evidence="2">2.7.7.65</ecNumber>
    </recommendedName>
</protein>
<comment type="subcellular location">
    <subcellularLocation>
        <location evidence="1">Cell membrane</location>
        <topology evidence="1">Multi-pass membrane protein</topology>
    </subcellularLocation>
</comment>
<proteinExistence type="predicted"/>
<evidence type="ECO:0000256" key="2">
    <source>
        <dbReference type="ARBA" id="ARBA00012528"/>
    </source>
</evidence>
<dbReference type="EC" id="2.7.7.65" evidence="2"/>
<evidence type="ECO:0000256" key="4">
    <source>
        <dbReference type="ARBA" id="ARBA00022692"/>
    </source>
</evidence>
<evidence type="ECO:0000256" key="1">
    <source>
        <dbReference type="ARBA" id="ARBA00004651"/>
    </source>
</evidence>
<dbReference type="Gene3D" id="3.30.70.270">
    <property type="match status" value="1"/>
</dbReference>
<dbReference type="InterPro" id="IPR050469">
    <property type="entry name" value="Diguanylate_Cyclase"/>
</dbReference>
<dbReference type="OrthoDB" id="9813903at2"/>
<dbReference type="Gene3D" id="3.30.450.20">
    <property type="entry name" value="PAS domain"/>
    <property type="match status" value="1"/>
</dbReference>
<reference evidence="10" key="1">
    <citation type="submission" date="2017-05" db="EMBL/GenBank/DDBJ databases">
        <title>Complete and WGS of Bordetella genogroups.</title>
        <authorList>
            <person name="Spilker T."/>
            <person name="Lipuma J."/>
        </authorList>
    </citation>
    <scope>NUCLEOTIDE SEQUENCE [LARGE SCALE GENOMIC DNA]</scope>
    <source>
        <strain evidence="10">AU8856</strain>
    </source>
</reference>
<evidence type="ECO:0000259" key="8">
    <source>
        <dbReference type="PROSITE" id="PS50887"/>
    </source>
</evidence>
<keyword evidence="5" id="KW-1133">Transmembrane helix</keyword>
<dbReference type="InterPro" id="IPR029787">
    <property type="entry name" value="Nucleotide_cyclase"/>
</dbReference>
<dbReference type="AlphaFoldDB" id="A0A261UMD4"/>
<evidence type="ECO:0000256" key="5">
    <source>
        <dbReference type="ARBA" id="ARBA00022989"/>
    </source>
</evidence>
<dbReference type="Pfam" id="PF02743">
    <property type="entry name" value="dCache_1"/>
    <property type="match status" value="1"/>
</dbReference>
<dbReference type="PANTHER" id="PTHR45138:SF9">
    <property type="entry name" value="DIGUANYLATE CYCLASE DGCM-RELATED"/>
    <property type="match status" value="1"/>
</dbReference>
<evidence type="ECO:0000313" key="10">
    <source>
        <dbReference type="Proteomes" id="UP000215767"/>
    </source>
</evidence>
<dbReference type="EMBL" id="NEVS01000004">
    <property type="protein sequence ID" value="OZI62053.1"/>
    <property type="molecule type" value="Genomic_DNA"/>
</dbReference>
<dbReference type="GO" id="GO:0005886">
    <property type="term" value="C:plasma membrane"/>
    <property type="evidence" value="ECO:0007669"/>
    <property type="project" value="UniProtKB-SubCell"/>
</dbReference>
<sequence length="538" mass="59458">MFRIDLRRLILWLCLCSVLVALGNSFYASYRVQREILLNNTLEGNRAYAAKLARTTDNFIKTIRQELAYSASMLSDMETGPDRAADETRRLMRQNDHFNSVLVVDATGLIQAVDPPLTGLVGARPDSEAVQRALQSKQPEISEPYMGITGRWVILNSHPIFDRQGRYIGFIAGTLYLHEPNALHLLLGEHYYRDGSYLYVVDRTGKLIYHPDVGRIGESASTNPIVGDLMRGVSGERRVRNTKGVEMLAGYAVVPTTGWGLVAQRPVLGTLQRMDDLLWLTVRNSLPLMIVLLLCIGWLSKLIAQPLWQLASAAKQMDELDASERIRGVRSWYFEAAQLKRALLTGLGSINHKMRSLRRESTTDALTSLLNRRGLMRALDEFATTGVPFAVAVIDIDNFKAINDRHGHDTGDDVIRVLASLMRHGSRSNDVLARAGGEEFTMLLPATSLDDAVRAAERLRVSMEEAVNPTGGTVTISIGVSRYPDHGKDVYAVMKEADKALYFAKNHGRNQTCVAAPDSPEGFLAVARPGAASAQAAR</sequence>
<dbReference type="InterPro" id="IPR033479">
    <property type="entry name" value="dCache_1"/>
</dbReference>
<name>A0A261UMD4_9BORD</name>
<dbReference type="CDD" id="cd18774">
    <property type="entry name" value="PDC2_HK_sensor"/>
    <property type="match status" value="1"/>
</dbReference>
<dbReference type="PROSITE" id="PS50887">
    <property type="entry name" value="GGDEF"/>
    <property type="match status" value="1"/>
</dbReference>
<dbReference type="Pfam" id="PF00990">
    <property type="entry name" value="GGDEF"/>
    <property type="match status" value="1"/>
</dbReference>
<keyword evidence="10" id="KW-1185">Reference proteome</keyword>
<dbReference type="NCBIfam" id="TIGR00254">
    <property type="entry name" value="GGDEF"/>
    <property type="match status" value="1"/>
</dbReference>
<dbReference type="SUPFAM" id="SSF103190">
    <property type="entry name" value="Sensory domain-like"/>
    <property type="match status" value="2"/>
</dbReference>
<dbReference type="SUPFAM" id="SSF55073">
    <property type="entry name" value="Nucleotide cyclase"/>
    <property type="match status" value="1"/>
</dbReference>
<comment type="catalytic activity">
    <reaction evidence="7">
        <text>2 GTP = 3',3'-c-di-GMP + 2 diphosphate</text>
        <dbReference type="Rhea" id="RHEA:24898"/>
        <dbReference type="ChEBI" id="CHEBI:33019"/>
        <dbReference type="ChEBI" id="CHEBI:37565"/>
        <dbReference type="ChEBI" id="CHEBI:58805"/>
        <dbReference type="EC" id="2.7.7.65"/>
    </reaction>
</comment>
<evidence type="ECO:0000256" key="6">
    <source>
        <dbReference type="ARBA" id="ARBA00023136"/>
    </source>
</evidence>
<dbReference type="InterPro" id="IPR000160">
    <property type="entry name" value="GGDEF_dom"/>
</dbReference>
<dbReference type="Proteomes" id="UP000215767">
    <property type="component" value="Unassembled WGS sequence"/>
</dbReference>
<evidence type="ECO:0000256" key="7">
    <source>
        <dbReference type="ARBA" id="ARBA00034247"/>
    </source>
</evidence>
<accession>A0A261UMD4</accession>
<gene>
    <name evidence="9" type="ORF">CAL28_22775</name>
</gene>
<comment type="caution">
    <text evidence="9">The sequence shown here is derived from an EMBL/GenBank/DDBJ whole genome shotgun (WGS) entry which is preliminary data.</text>
</comment>
<feature type="domain" description="GGDEF" evidence="8">
    <location>
        <begin position="387"/>
        <end position="517"/>
    </location>
</feature>
<dbReference type="InterPro" id="IPR029151">
    <property type="entry name" value="Sensor-like_sf"/>
</dbReference>
<dbReference type="FunFam" id="3.30.70.270:FF:000001">
    <property type="entry name" value="Diguanylate cyclase domain protein"/>
    <property type="match status" value="1"/>
</dbReference>
<evidence type="ECO:0000256" key="3">
    <source>
        <dbReference type="ARBA" id="ARBA00022475"/>
    </source>
</evidence>
<dbReference type="CDD" id="cd01949">
    <property type="entry name" value="GGDEF"/>
    <property type="match status" value="1"/>
</dbReference>
<dbReference type="GO" id="GO:0052621">
    <property type="term" value="F:diguanylate cyclase activity"/>
    <property type="evidence" value="ECO:0007669"/>
    <property type="project" value="UniProtKB-EC"/>
</dbReference>
<keyword evidence="4" id="KW-0812">Transmembrane</keyword>
<dbReference type="PANTHER" id="PTHR45138">
    <property type="entry name" value="REGULATORY COMPONENTS OF SENSORY TRANSDUCTION SYSTEM"/>
    <property type="match status" value="1"/>
</dbReference>